<dbReference type="GO" id="GO:0006629">
    <property type="term" value="P:lipid metabolic process"/>
    <property type="evidence" value="ECO:0007669"/>
    <property type="project" value="InterPro"/>
</dbReference>
<accession>A0A8E2E782</accession>
<dbReference type="PANTHER" id="PTHR45856">
    <property type="entry name" value="ALPHA/BETA-HYDROLASES SUPERFAMILY PROTEIN"/>
    <property type="match status" value="1"/>
</dbReference>
<evidence type="ECO:0000259" key="4">
    <source>
        <dbReference type="Pfam" id="PF01764"/>
    </source>
</evidence>
<dbReference type="GO" id="GO:0016787">
    <property type="term" value="F:hydrolase activity"/>
    <property type="evidence" value="ECO:0007669"/>
    <property type="project" value="UniProtKB-KW"/>
</dbReference>
<keyword evidence="5" id="KW-0378">Hydrolase</keyword>
<dbReference type="AlphaFoldDB" id="A0A8E2E782"/>
<evidence type="ECO:0000256" key="1">
    <source>
        <dbReference type="ARBA" id="ARBA00043996"/>
    </source>
</evidence>
<keyword evidence="6" id="KW-1185">Reference proteome</keyword>
<dbReference type="Gene3D" id="3.40.50.1820">
    <property type="entry name" value="alpha/beta hydrolase"/>
    <property type="match status" value="1"/>
</dbReference>
<reference evidence="5 6" key="1">
    <citation type="journal article" date="2016" name="Nat. Commun.">
        <title>Ectomycorrhizal ecology is imprinted in the genome of the dominant symbiotic fungus Cenococcum geophilum.</title>
        <authorList>
            <consortium name="DOE Joint Genome Institute"/>
            <person name="Peter M."/>
            <person name="Kohler A."/>
            <person name="Ohm R.A."/>
            <person name="Kuo A."/>
            <person name="Krutzmann J."/>
            <person name="Morin E."/>
            <person name="Arend M."/>
            <person name="Barry K.W."/>
            <person name="Binder M."/>
            <person name="Choi C."/>
            <person name="Clum A."/>
            <person name="Copeland A."/>
            <person name="Grisel N."/>
            <person name="Haridas S."/>
            <person name="Kipfer T."/>
            <person name="LaButti K."/>
            <person name="Lindquist E."/>
            <person name="Lipzen A."/>
            <person name="Maire R."/>
            <person name="Meier B."/>
            <person name="Mihaltcheva S."/>
            <person name="Molinier V."/>
            <person name="Murat C."/>
            <person name="Poggeler S."/>
            <person name="Quandt C.A."/>
            <person name="Sperisen C."/>
            <person name="Tritt A."/>
            <person name="Tisserant E."/>
            <person name="Crous P.W."/>
            <person name="Henrissat B."/>
            <person name="Nehls U."/>
            <person name="Egli S."/>
            <person name="Spatafora J.W."/>
            <person name="Grigoriev I.V."/>
            <person name="Martin F.M."/>
        </authorList>
    </citation>
    <scope>NUCLEOTIDE SEQUENCE [LARGE SCALE GENOMIC DNA]</scope>
    <source>
        <strain evidence="5 6">CBS 459.81</strain>
    </source>
</reference>
<name>A0A8E2E782_9PEZI</name>
<evidence type="ECO:0000256" key="3">
    <source>
        <dbReference type="ARBA" id="ARBA00048461"/>
    </source>
</evidence>
<dbReference type="Pfam" id="PF01764">
    <property type="entry name" value="Lipase_3"/>
    <property type="match status" value="1"/>
</dbReference>
<dbReference type="PANTHER" id="PTHR45856:SF11">
    <property type="entry name" value="FUNGAL LIPASE-LIKE DOMAIN-CONTAINING PROTEIN"/>
    <property type="match status" value="1"/>
</dbReference>
<dbReference type="InterPro" id="IPR051218">
    <property type="entry name" value="Sec_MonoDiacylglyc_Lipase"/>
</dbReference>
<comment type="catalytic activity">
    <reaction evidence="3">
        <text>a monoacylglycerol + H2O = glycerol + a fatty acid + H(+)</text>
        <dbReference type="Rhea" id="RHEA:15245"/>
        <dbReference type="ChEBI" id="CHEBI:15377"/>
        <dbReference type="ChEBI" id="CHEBI:15378"/>
        <dbReference type="ChEBI" id="CHEBI:17408"/>
        <dbReference type="ChEBI" id="CHEBI:17754"/>
        <dbReference type="ChEBI" id="CHEBI:28868"/>
    </reaction>
</comment>
<evidence type="ECO:0000313" key="6">
    <source>
        <dbReference type="Proteomes" id="UP000250266"/>
    </source>
</evidence>
<dbReference type="Proteomes" id="UP000250266">
    <property type="component" value="Unassembled WGS sequence"/>
</dbReference>
<dbReference type="OrthoDB" id="426718at2759"/>
<dbReference type="InterPro" id="IPR002921">
    <property type="entry name" value="Fungal_lipase-type"/>
</dbReference>
<evidence type="ECO:0000313" key="5">
    <source>
        <dbReference type="EMBL" id="OCK78593.1"/>
    </source>
</evidence>
<comment type="catalytic activity">
    <reaction evidence="2">
        <text>a diacylglycerol + H2O = a monoacylglycerol + a fatty acid + H(+)</text>
        <dbReference type="Rhea" id="RHEA:32731"/>
        <dbReference type="ChEBI" id="CHEBI:15377"/>
        <dbReference type="ChEBI" id="CHEBI:15378"/>
        <dbReference type="ChEBI" id="CHEBI:17408"/>
        <dbReference type="ChEBI" id="CHEBI:18035"/>
        <dbReference type="ChEBI" id="CHEBI:28868"/>
    </reaction>
</comment>
<dbReference type="CDD" id="cd00519">
    <property type="entry name" value="Lipase_3"/>
    <property type="match status" value="1"/>
</dbReference>
<dbReference type="InterPro" id="IPR029058">
    <property type="entry name" value="AB_hydrolase_fold"/>
</dbReference>
<gene>
    <name evidence="5" type="ORF">K432DRAFT_301654</name>
</gene>
<dbReference type="SUPFAM" id="SSF53474">
    <property type="entry name" value="alpha/beta-Hydrolases"/>
    <property type="match status" value="1"/>
</dbReference>
<proteinExistence type="inferred from homology"/>
<evidence type="ECO:0000256" key="2">
    <source>
        <dbReference type="ARBA" id="ARBA00047591"/>
    </source>
</evidence>
<organism evidence="5 6">
    <name type="scientific">Lepidopterella palustris CBS 459.81</name>
    <dbReference type="NCBI Taxonomy" id="1314670"/>
    <lineage>
        <taxon>Eukaryota</taxon>
        <taxon>Fungi</taxon>
        <taxon>Dikarya</taxon>
        <taxon>Ascomycota</taxon>
        <taxon>Pezizomycotina</taxon>
        <taxon>Dothideomycetes</taxon>
        <taxon>Pleosporomycetidae</taxon>
        <taxon>Mytilinidiales</taxon>
        <taxon>Argynnaceae</taxon>
        <taxon>Lepidopterella</taxon>
    </lineage>
</organism>
<comment type="similarity">
    <text evidence="1">Belongs to the AB hydrolase superfamily. Lipase family. Class 3 subfamily.</text>
</comment>
<sequence length="412" mass="44888">MKHIFSAIKNRHVRASAQSGLSRAATLPTSGFTAVDNSQGASRATAEFDRAEAEVIGLAWDCAAKAYEPDTADQPDRPERTGLKLDFSLPSSAAGSIKATTCSTFTPQQQPGSGTVCNSYLVIAVRGSASKVDHIVNLHGEPRDAKVLFVSFSYPVRCDYAQVHVQKEVKVDGTSDTPNIALHAHAGFLNSALELIGQLSNRIEARLKQNPRTNILFTGHSAGGAVASLLHLSFRTKLAPTFTDATFSCITFGSPPVAKYLSQKDRMALDELTSSARVLNIVNEYDLVARADKGYIHSLIQLYSSVGPPERIHKSSQDEIDTDEDNRHYWPLPAPEVQHIGPIVVLKIDPPSSDMKGTDSSLPALILSAWRITKEDLSRLMFCRLSVHSRMAYRSRIQQIESGCLNGQTGWS</sequence>
<dbReference type="EMBL" id="KV745050">
    <property type="protein sequence ID" value="OCK78593.1"/>
    <property type="molecule type" value="Genomic_DNA"/>
</dbReference>
<feature type="domain" description="Fungal lipase-type" evidence="4">
    <location>
        <begin position="122"/>
        <end position="291"/>
    </location>
</feature>
<protein>
    <submittedName>
        <fullName evidence="5">Alpha/beta-hydrolase</fullName>
    </submittedName>
</protein>